<sequence length="377" mass="41276">MRSSNEPMMCREQINALTSVRFFAALLVLNFHFGAGFLVRIGAPEPVVNLFHNGYLGVSLFFVLSGYILSYAHRRSRLTLRDLGGYGLARFARIYPVYALALLLALPVLKVPLSAIDGTYVLLMIQAWAPPESARGFTWIMQAWTLSVEAFFYLLFPLLMVAFREITPRANLIVSVSCALAIVALGLPNVSPGVMTIPFVGSHTAVWLPVFRLPEFVLGMALYRLGCDYPKMPLWLGRSLPQLLIVASALVFLSLATNVHEKAVVTLLAGLLILSLTSREGVVSQVFASRSLVLLGGASYAMYILQGPVREICRSIIPAPWDQFVSPVATIAGSVVVFIVYEQPIRRLILRRAAGRPSAPETASGPASPQADMRAQR</sequence>
<feature type="transmembrane region" description="Helical" evidence="2">
    <location>
        <begin position="94"/>
        <end position="116"/>
    </location>
</feature>
<proteinExistence type="predicted"/>
<keyword evidence="4" id="KW-0808">Transferase</keyword>
<dbReference type="InterPro" id="IPR050879">
    <property type="entry name" value="Acyltransferase_3"/>
</dbReference>
<feature type="domain" description="Acyltransferase 3" evidence="3">
    <location>
        <begin position="15"/>
        <end position="340"/>
    </location>
</feature>
<feature type="transmembrane region" description="Helical" evidence="2">
    <location>
        <begin position="286"/>
        <end position="304"/>
    </location>
</feature>
<keyword evidence="2" id="KW-0812">Transmembrane</keyword>
<dbReference type="GO" id="GO:0016020">
    <property type="term" value="C:membrane"/>
    <property type="evidence" value="ECO:0007669"/>
    <property type="project" value="TreeGrafter"/>
</dbReference>
<organism evidence="4 5">
    <name type="scientific">Prosthecodimorpha staleyi</name>
    <dbReference type="NCBI Taxonomy" id="2840188"/>
    <lineage>
        <taxon>Bacteria</taxon>
        <taxon>Pseudomonadati</taxon>
        <taxon>Pseudomonadota</taxon>
        <taxon>Alphaproteobacteria</taxon>
        <taxon>Hyphomicrobiales</taxon>
        <taxon>Ancalomicrobiaceae</taxon>
        <taxon>Prosthecodimorpha</taxon>
    </lineage>
</organism>
<dbReference type="AlphaFoldDB" id="A0A947D0R0"/>
<dbReference type="PANTHER" id="PTHR23028:SF53">
    <property type="entry name" value="ACYL_TRANSF_3 DOMAIN-CONTAINING PROTEIN"/>
    <property type="match status" value="1"/>
</dbReference>
<dbReference type="Pfam" id="PF01757">
    <property type="entry name" value="Acyl_transf_3"/>
    <property type="match status" value="1"/>
</dbReference>
<gene>
    <name evidence="4" type="ORF">KL771_03340</name>
</gene>
<evidence type="ECO:0000259" key="3">
    <source>
        <dbReference type="Pfam" id="PF01757"/>
    </source>
</evidence>
<feature type="transmembrane region" description="Helical" evidence="2">
    <location>
        <begin position="239"/>
        <end position="257"/>
    </location>
</feature>
<keyword evidence="2" id="KW-0472">Membrane</keyword>
<accession>A0A947D0R0</accession>
<feature type="transmembrane region" description="Helical" evidence="2">
    <location>
        <begin position="55"/>
        <end position="73"/>
    </location>
</feature>
<evidence type="ECO:0000313" key="5">
    <source>
        <dbReference type="Proteomes" id="UP000766595"/>
    </source>
</evidence>
<feature type="transmembrane region" description="Helical" evidence="2">
    <location>
        <begin position="170"/>
        <end position="187"/>
    </location>
</feature>
<dbReference type="GO" id="GO:0000271">
    <property type="term" value="P:polysaccharide biosynthetic process"/>
    <property type="evidence" value="ECO:0007669"/>
    <property type="project" value="TreeGrafter"/>
</dbReference>
<dbReference type="PANTHER" id="PTHR23028">
    <property type="entry name" value="ACETYLTRANSFERASE"/>
    <property type="match status" value="1"/>
</dbReference>
<feature type="region of interest" description="Disordered" evidence="1">
    <location>
        <begin position="357"/>
        <end position="377"/>
    </location>
</feature>
<name>A0A947D0R0_9HYPH</name>
<feature type="transmembrane region" description="Helical" evidence="2">
    <location>
        <begin position="207"/>
        <end position="227"/>
    </location>
</feature>
<feature type="transmembrane region" description="Helical" evidence="2">
    <location>
        <begin position="263"/>
        <end position="279"/>
    </location>
</feature>
<protein>
    <submittedName>
        <fullName evidence="4">Acyltransferase</fullName>
    </submittedName>
</protein>
<dbReference type="Proteomes" id="UP000766595">
    <property type="component" value="Unassembled WGS sequence"/>
</dbReference>
<keyword evidence="5" id="KW-1185">Reference proteome</keyword>
<feature type="transmembrane region" description="Helical" evidence="2">
    <location>
        <begin position="20"/>
        <end position="43"/>
    </location>
</feature>
<comment type="caution">
    <text evidence="4">The sequence shown here is derived from an EMBL/GenBank/DDBJ whole genome shotgun (WGS) entry which is preliminary data.</text>
</comment>
<evidence type="ECO:0000313" key="4">
    <source>
        <dbReference type="EMBL" id="MBT9288466.1"/>
    </source>
</evidence>
<keyword evidence="4" id="KW-0012">Acyltransferase</keyword>
<dbReference type="GO" id="GO:0016747">
    <property type="term" value="F:acyltransferase activity, transferring groups other than amino-acyl groups"/>
    <property type="evidence" value="ECO:0007669"/>
    <property type="project" value="InterPro"/>
</dbReference>
<evidence type="ECO:0000256" key="1">
    <source>
        <dbReference type="SAM" id="MobiDB-lite"/>
    </source>
</evidence>
<reference evidence="4 5" key="1">
    <citation type="submission" date="2021-06" db="EMBL/GenBank/DDBJ databases">
        <authorList>
            <person name="Grouzdev D.S."/>
            <person name="Koziaeva V."/>
        </authorList>
    </citation>
    <scope>NUCLEOTIDE SEQUENCE [LARGE SCALE GENOMIC DNA]</scope>
    <source>
        <strain evidence="4 5">22</strain>
    </source>
</reference>
<evidence type="ECO:0000256" key="2">
    <source>
        <dbReference type="SAM" id="Phobius"/>
    </source>
</evidence>
<keyword evidence="2" id="KW-1133">Transmembrane helix</keyword>
<dbReference type="RefSeq" id="WP_261967151.1">
    <property type="nucleotide sequence ID" value="NZ_JAHHZF010000002.1"/>
</dbReference>
<dbReference type="InterPro" id="IPR002656">
    <property type="entry name" value="Acyl_transf_3_dom"/>
</dbReference>
<dbReference type="EMBL" id="JAHHZF010000002">
    <property type="protein sequence ID" value="MBT9288466.1"/>
    <property type="molecule type" value="Genomic_DNA"/>
</dbReference>
<feature type="transmembrane region" description="Helical" evidence="2">
    <location>
        <begin position="324"/>
        <end position="341"/>
    </location>
</feature>
<feature type="transmembrane region" description="Helical" evidence="2">
    <location>
        <begin position="136"/>
        <end position="163"/>
    </location>
</feature>